<keyword evidence="7" id="KW-0677">Repeat</keyword>
<evidence type="ECO:0000256" key="6">
    <source>
        <dbReference type="ARBA" id="ARBA00022679"/>
    </source>
</evidence>
<accession>A0A9Q0NF75</accession>
<dbReference type="GO" id="GO:0005953">
    <property type="term" value="C:CAAX-protein geranylgeranyltransferase complex"/>
    <property type="evidence" value="ECO:0007669"/>
    <property type="project" value="TreeGrafter"/>
</dbReference>
<evidence type="ECO:0000256" key="9">
    <source>
        <dbReference type="ARBA" id="ARBA00040965"/>
    </source>
</evidence>
<comment type="caution">
    <text evidence="15">The sequence shown here is derived from an EMBL/GenBank/DDBJ whole genome shotgun (WGS) entry which is preliminary data.</text>
</comment>
<evidence type="ECO:0000256" key="14">
    <source>
        <dbReference type="SAM" id="MobiDB-lite"/>
    </source>
</evidence>
<dbReference type="GO" id="GO:0004660">
    <property type="term" value="F:protein farnesyltransferase activity"/>
    <property type="evidence" value="ECO:0007669"/>
    <property type="project" value="UniProtKB-EC"/>
</dbReference>
<comment type="cofactor">
    <cofactor evidence="1">
        <name>Mg(2+)</name>
        <dbReference type="ChEBI" id="CHEBI:18420"/>
    </cofactor>
</comment>
<evidence type="ECO:0000256" key="5">
    <source>
        <dbReference type="ARBA" id="ARBA00022602"/>
    </source>
</evidence>
<dbReference type="Gene3D" id="1.25.40.120">
    <property type="entry name" value="Protein prenylyltransferase"/>
    <property type="match status" value="1"/>
</dbReference>
<comment type="similarity">
    <text evidence="2">Belongs to the protein prenyltransferase subunit alpha family.</text>
</comment>
<evidence type="ECO:0000313" key="15">
    <source>
        <dbReference type="EMBL" id="KAJ6648349.1"/>
    </source>
</evidence>
<evidence type="ECO:0000256" key="8">
    <source>
        <dbReference type="ARBA" id="ARBA00022842"/>
    </source>
</evidence>
<evidence type="ECO:0000256" key="10">
    <source>
        <dbReference type="ARBA" id="ARBA00041392"/>
    </source>
</evidence>
<dbReference type="EMBL" id="WJQU01000001">
    <property type="protein sequence ID" value="KAJ6648349.1"/>
    <property type="molecule type" value="Genomic_DNA"/>
</dbReference>
<dbReference type="EC" id="2.5.1.58" evidence="4"/>
<dbReference type="EC" id="2.5.1.59" evidence="3"/>
<evidence type="ECO:0000256" key="1">
    <source>
        <dbReference type="ARBA" id="ARBA00001946"/>
    </source>
</evidence>
<dbReference type="OrthoDB" id="272289at2759"/>
<sequence>MSAGDWSSDEDLAPDYVPYSERREWADVTPLEQDDGQFPVVLIAYSEKFKDVYNYFRAILSKEEKSLRALELTKDALRLNAANYTVWQYRRDIIHALNLDLENELNYSEDVIIDNPKNYQVWHHRRVIVEWMNDASKELKLTEAVLMLDAKNYHAWQHRQWAIKTYNLFDDELVYVDRLISDDVRNNSAWNQRIFVLKHTGFTPEVLQREINYVMNRIRLVKNNESTWNFLRGVLQEGDGTLDQYPEVVEFCEELYASGVRTPFLMSFLIDMYEEKCLRSDCDSDGYDKEDLSKKVLEYCKLMATDYDKIREKYWNYVAGNFKSQWTKSQQNANKKSTENAEQEPLSAV</sequence>
<dbReference type="GO" id="GO:0005965">
    <property type="term" value="C:protein farnesyltransferase complex"/>
    <property type="evidence" value="ECO:0007669"/>
    <property type="project" value="TreeGrafter"/>
</dbReference>
<dbReference type="PANTHER" id="PTHR11129">
    <property type="entry name" value="PROTEIN FARNESYLTRANSFERASE ALPHA SUBUNIT/RAB GERANYLGERANYL TRANSFERASE ALPHA SUBUNIT"/>
    <property type="match status" value="1"/>
</dbReference>
<organism evidence="15 16">
    <name type="scientific">Pseudolycoriella hygida</name>
    <dbReference type="NCBI Taxonomy" id="35572"/>
    <lineage>
        <taxon>Eukaryota</taxon>
        <taxon>Metazoa</taxon>
        <taxon>Ecdysozoa</taxon>
        <taxon>Arthropoda</taxon>
        <taxon>Hexapoda</taxon>
        <taxon>Insecta</taxon>
        <taxon>Pterygota</taxon>
        <taxon>Neoptera</taxon>
        <taxon>Endopterygota</taxon>
        <taxon>Diptera</taxon>
        <taxon>Nematocera</taxon>
        <taxon>Sciaroidea</taxon>
        <taxon>Sciaridae</taxon>
        <taxon>Pseudolycoriella</taxon>
    </lineage>
</organism>
<keyword evidence="5" id="KW-0637">Prenyltransferase</keyword>
<dbReference type="AlphaFoldDB" id="A0A9Q0NF75"/>
<evidence type="ECO:0000313" key="16">
    <source>
        <dbReference type="Proteomes" id="UP001151699"/>
    </source>
</evidence>
<evidence type="ECO:0000256" key="11">
    <source>
        <dbReference type="ARBA" id="ARBA00042436"/>
    </source>
</evidence>
<evidence type="ECO:0000256" key="4">
    <source>
        <dbReference type="ARBA" id="ARBA00012702"/>
    </source>
</evidence>
<dbReference type="SUPFAM" id="SSF48439">
    <property type="entry name" value="Protein prenylyltransferase"/>
    <property type="match status" value="1"/>
</dbReference>
<proteinExistence type="inferred from homology"/>
<dbReference type="Proteomes" id="UP001151699">
    <property type="component" value="Chromosome A"/>
</dbReference>
<evidence type="ECO:0000256" key="2">
    <source>
        <dbReference type="ARBA" id="ARBA00006734"/>
    </source>
</evidence>
<keyword evidence="6" id="KW-0808">Transferase</keyword>
<evidence type="ECO:0000256" key="12">
    <source>
        <dbReference type="ARBA" id="ARBA00043086"/>
    </source>
</evidence>
<dbReference type="Pfam" id="PF01239">
    <property type="entry name" value="PPTA"/>
    <property type="match status" value="5"/>
</dbReference>
<dbReference type="GO" id="GO:0004662">
    <property type="term" value="F:CAAX-protein geranylgeranyltransferase activity"/>
    <property type="evidence" value="ECO:0007669"/>
    <property type="project" value="UniProtKB-EC"/>
</dbReference>
<keyword evidence="16" id="KW-1185">Reference proteome</keyword>
<dbReference type="InterPro" id="IPR002088">
    <property type="entry name" value="Prenyl_trans_a"/>
</dbReference>
<dbReference type="PROSITE" id="PS51147">
    <property type="entry name" value="PFTA"/>
    <property type="match status" value="5"/>
</dbReference>
<dbReference type="PANTHER" id="PTHR11129:SF1">
    <property type="entry name" value="PROTEIN FARNESYLTRANSFERASE_GERANYLGERANYLTRANSFERASE TYPE-1 SUBUNIT ALPHA"/>
    <property type="match status" value="1"/>
</dbReference>
<feature type="region of interest" description="Disordered" evidence="14">
    <location>
        <begin position="328"/>
        <end position="349"/>
    </location>
</feature>
<protein>
    <recommendedName>
        <fullName evidence="9">Protein farnesyltransferase/geranylgeranyltransferase type-1 subunit alpha</fullName>
        <ecNumber evidence="4">2.5.1.58</ecNumber>
        <ecNumber evidence="3">2.5.1.59</ecNumber>
    </recommendedName>
    <alternativeName>
        <fullName evidence="12">CAAX farnesyltransferase subunit alpha</fullName>
    </alternativeName>
    <alternativeName>
        <fullName evidence="11">FTase-alpha</fullName>
    </alternativeName>
    <alternativeName>
        <fullName evidence="10">Ras proteins prenyltransferase subunit alpha</fullName>
    </alternativeName>
    <alternativeName>
        <fullName evidence="13">Type I protein geranyl-geranyltransferase subunit alpha</fullName>
    </alternativeName>
</protein>
<keyword evidence="8" id="KW-0460">Magnesium</keyword>
<name>A0A9Q0NF75_9DIPT</name>
<evidence type="ECO:0000256" key="3">
    <source>
        <dbReference type="ARBA" id="ARBA00012700"/>
    </source>
</evidence>
<reference evidence="15" key="1">
    <citation type="submission" date="2022-07" db="EMBL/GenBank/DDBJ databases">
        <authorList>
            <person name="Trinca V."/>
            <person name="Uliana J.V.C."/>
            <person name="Torres T.T."/>
            <person name="Ward R.J."/>
            <person name="Monesi N."/>
        </authorList>
    </citation>
    <scope>NUCLEOTIDE SEQUENCE</scope>
    <source>
        <strain evidence="15">HSMRA1968</strain>
        <tissue evidence="15">Whole embryos</tissue>
    </source>
</reference>
<evidence type="ECO:0000256" key="7">
    <source>
        <dbReference type="ARBA" id="ARBA00022737"/>
    </source>
</evidence>
<gene>
    <name evidence="15" type="primary">Fnta</name>
    <name evidence="15" type="ORF">Bhyg_03577</name>
</gene>
<evidence type="ECO:0000256" key="13">
    <source>
        <dbReference type="ARBA" id="ARBA00043219"/>
    </source>
</evidence>